<feature type="domain" description="DUF6699" evidence="1">
    <location>
        <begin position="66"/>
        <end position="180"/>
    </location>
</feature>
<dbReference type="OrthoDB" id="3333333at2759"/>
<dbReference type="Pfam" id="PF20415">
    <property type="entry name" value="DUF6699"/>
    <property type="match status" value="1"/>
</dbReference>
<sequence>MASMGKWAVGSSYIPVLTQTDLYLLNDVEPEIHPILAGTDGGFQLLFNLSTGQTGGYNGGSRDHDLPFNAKDEPATCPRIDTMIIITEISPWCTIVKNPAGVTLNDVCMTLWREYSDNSVTDKELETLPARIQDQVKRFASGQAAAGWSSYYTPAPATPPRVRRADWLRDRQWFEKLSRNPAYARQRLGYAASNIFVLTLGQYA</sequence>
<dbReference type="STRING" id="742152.A0A2H3JLG8"/>
<keyword evidence="3" id="KW-1185">Reference proteome</keyword>
<evidence type="ECO:0000259" key="1">
    <source>
        <dbReference type="Pfam" id="PF20415"/>
    </source>
</evidence>
<dbReference type="OMA" id="TEISPWC"/>
<evidence type="ECO:0000313" key="3">
    <source>
        <dbReference type="Proteomes" id="UP000218811"/>
    </source>
</evidence>
<evidence type="ECO:0000313" key="2">
    <source>
        <dbReference type="EMBL" id="PCH38568.1"/>
    </source>
</evidence>
<organism evidence="2 3">
    <name type="scientific">Wolfiporia cocos (strain MD-104)</name>
    <name type="common">Brown rot fungus</name>
    <dbReference type="NCBI Taxonomy" id="742152"/>
    <lineage>
        <taxon>Eukaryota</taxon>
        <taxon>Fungi</taxon>
        <taxon>Dikarya</taxon>
        <taxon>Basidiomycota</taxon>
        <taxon>Agaricomycotina</taxon>
        <taxon>Agaricomycetes</taxon>
        <taxon>Polyporales</taxon>
        <taxon>Phaeolaceae</taxon>
        <taxon>Wolfiporia</taxon>
    </lineage>
</organism>
<accession>A0A2H3JLG8</accession>
<dbReference type="InterPro" id="IPR046522">
    <property type="entry name" value="DUF6699"/>
</dbReference>
<reference evidence="2 3" key="1">
    <citation type="journal article" date="2012" name="Science">
        <title>The Paleozoic origin of enzymatic lignin decomposition reconstructed from 31 fungal genomes.</title>
        <authorList>
            <person name="Floudas D."/>
            <person name="Binder M."/>
            <person name="Riley R."/>
            <person name="Barry K."/>
            <person name="Blanchette R.A."/>
            <person name="Henrissat B."/>
            <person name="Martinez A.T."/>
            <person name="Otillar R."/>
            <person name="Spatafora J.W."/>
            <person name="Yadav J.S."/>
            <person name="Aerts A."/>
            <person name="Benoit I."/>
            <person name="Boyd A."/>
            <person name="Carlson A."/>
            <person name="Copeland A."/>
            <person name="Coutinho P.M."/>
            <person name="de Vries R.P."/>
            <person name="Ferreira P."/>
            <person name="Findley K."/>
            <person name="Foster B."/>
            <person name="Gaskell J."/>
            <person name="Glotzer D."/>
            <person name="Gorecki P."/>
            <person name="Heitman J."/>
            <person name="Hesse C."/>
            <person name="Hori C."/>
            <person name="Igarashi K."/>
            <person name="Jurgens J.A."/>
            <person name="Kallen N."/>
            <person name="Kersten P."/>
            <person name="Kohler A."/>
            <person name="Kuees U."/>
            <person name="Kumar T.K.A."/>
            <person name="Kuo A."/>
            <person name="LaButti K."/>
            <person name="Larrondo L.F."/>
            <person name="Lindquist E."/>
            <person name="Ling A."/>
            <person name="Lombard V."/>
            <person name="Lucas S."/>
            <person name="Lundell T."/>
            <person name="Martin R."/>
            <person name="McLaughlin D.J."/>
            <person name="Morgenstern I."/>
            <person name="Morin E."/>
            <person name="Murat C."/>
            <person name="Nagy L.G."/>
            <person name="Nolan M."/>
            <person name="Ohm R.A."/>
            <person name="Patyshakuliyeva A."/>
            <person name="Rokas A."/>
            <person name="Ruiz-Duenas F.J."/>
            <person name="Sabat G."/>
            <person name="Salamov A."/>
            <person name="Samejima M."/>
            <person name="Schmutz J."/>
            <person name="Slot J.C."/>
            <person name="St John F."/>
            <person name="Stenlid J."/>
            <person name="Sun H."/>
            <person name="Sun S."/>
            <person name="Syed K."/>
            <person name="Tsang A."/>
            <person name="Wiebenga A."/>
            <person name="Young D."/>
            <person name="Pisabarro A."/>
            <person name="Eastwood D.C."/>
            <person name="Martin F."/>
            <person name="Cullen D."/>
            <person name="Grigoriev I.V."/>
            <person name="Hibbett D.S."/>
        </authorList>
    </citation>
    <scope>NUCLEOTIDE SEQUENCE [LARGE SCALE GENOMIC DNA]</scope>
    <source>
        <strain evidence="2 3">MD-104</strain>
    </source>
</reference>
<dbReference type="EMBL" id="KB467942">
    <property type="protein sequence ID" value="PCH38568.1"/>
    <property type="molecule type" value="Genomic_DNA"/>
</dbReference>
<protein>
    <recommendedName>
        <fullName evidence="1">DUF6699 domain-containing protein</fullName>
    </recommendedName>
</protein>
<dbReference type="Proteomes" id="UP000218811">
    <property type="component" value="Unassembled WGS sequence"/>
</dbReference>
<dbReference type="AlphaFoldDB" id="A0A2H3JLG8"/>
<name>A0A2H3JLG8_WOLCO</name>
<gene>
    <name evidence="2" type="ORF">WOLCODRAFT_136339</name>
</gene>
<proteinExistence type="predicted"/>